<reference evidence="1" key="1">
    <citation type="submission" date="2021-02" db="EMBL/GenBank/DDBJ databases">
        <authorList>
            <person name="Nowell W R."/>
        </authorList>
    </citation>
    <scope>NUCLEOTIDE SEQUENCE</scope>
    <source>
        <strain evidence="1">Ploen Becks lab</strain>
    </source>
</reference>
<sequence>SLQAEFKDRLGEINKCLENMNLNNVRKTSLEIEKASYDLPKCSSDSEKIVDQILSKKTDND</sequence>
<dbReference type="EMBL" id="CAJNOC010011666">
    <property type="protein sequence ID" value="CAF1149585.1"/>
    <property type="molecule type" value="Genomic_DNA"/>
</dbReference>
<organism evidence="1 2">
    <name type="scientific">Brachionus calyciflorus</name>
    <dbReference type="NCBI Taxonomy" id="104777"/>
    <lineage>
        <taxon>Eukaryota</taxon>
        <taxon>Metazoa</taxon>
        <taxon>Spiralia</taxon>
        <taxon>Gnathifera</taxon>
        <taxon>Rotifera</taxon>
        <taxon>Eurotatoria</taxon>
        <taxon>Monogononta</taxon>
        <taxon>Pseudotrocha</taxon>
        <taxon>Ploima</taxon>
        <taxon>Brachionidae</taxon>
        <taxon>Brachionus</taxon>
    </lineage>
</organism>
<dbReference type="AlphaFoldDB" id="A0A814SML1"/>
<protein>
    <submittedName>
        <fullName evidence="1">Uncharacterized protein</fullName>
    </submittedName>
</protein>
<comment type="caution">
    <text evidence="1">The sequence shown here is derived from an EMBL/GenBank/DDBJ whole genome shotgun (WGS) entry which is preliminary data.</text>
</comment>
<accession>A0A814SML1</accession>
<keyword evidence="2" id="KW-1185">Reference proteome</keyword>
<gene>
    <name evidence="1" type="ORF">OXX778_LOCUS23235</name>
</gene>
<dbReference type="Proteomes" id="UP000663879">
    <property type="component" value="Unassembled WGS sequence"/>
</dbReference>
<name>A0A814SML1_9BILA</name>
<evidence type="ECO:0000313" key="2">
    <source>
        <dbReference type="Proteomes" id="UP000663879"/>
    </source>
</evidence>
<proteinExistence type="predicted"/>
<evidence type="ECO:0000313" key="1">
    <source>
        <dbReference type="EMBL" id="CAF1149585.1"/>
    </source>
</evidence>
<feature type="non-terminal residue" evidence="1">
    <location>
        <position position="1"/>
    </location>
</feature>